<dbReference type="Gene3D" id="3.40.50.1000">
    <property type="entry name" value="HAD superfamily/HAD-like"/>
    <property type="match status" value="1"/>
</dbReference>
<protein>
    <submittedName>
        <fullName evidence="12">Heavy metal translocating P-type ATPase</fullName>
    </submittedName>
</protein>
<dbReference type="Gene3D" id="3.30.70.100">
    <property type="match status" value="1"/>
</dbReference>
<dbReference type="InterPro" id="IPR006121">
    <property type="entry name" value="HMA_dom"/>
</dbReference>
<dbReference type="SUPFAM" id="SSF81665">
    <property type="entry name" value="Calcium ATPase, transmembrane domain M"/>
    <property type="match status" value="1"/>
</dbReference>
<dbReference type="RefSeq" id="WP_230066543.1">
    <property type="nucleotide sequence ID" value="NZ_BAABLL010000019.1"/>
</dbReference>
<evidence type="ECO:0000259" key="11">
    <source>
        <dbReference type="PROSITE" id="PS50846"/>
    </source>
</evidence>
<comment type="subcellular location">
    <subcellularLocation>
        <location evidence="1">Cell membrane</location>
        <topology evidence="1">Multi-pass membrane protein</topology>
    </subcellularLocation>
</comment>
<dbReference type="Gene3D" id="2.70.150.10">
    <property type="entry name" value="Calcium-transporting ATPase, cytoplasmic transduction domain A"/>
    <property type="match status" value="1"/>
</dbReference>
<evidence type="ECO:0000256" key="8">
    <source>
        <dbReference type="ARBA" id="ARBA00022989"/>
    </source>
</evidence>
<feature type="transmembrane region" description="Helical" evidence="10">
    <location>
        <begin position="111"/>
        <end position="131"/>
    </location>
</feature>
<feature type="transmembrane region" description="Helical" evidence="10">
    <location>
        <begin position="708"/>
        <end position="726"/>
    </location>
</feature>
<keyword evidence="4 10" id="KW-0479">Metal-binding</keyword>
<gene>
    <name evidence="12" type="ORF">ACFOW9_04875</name>
</gene>
<dbReference type="SUPFAM" id="SSF56784">
    <property type="entry name" value="HAD-like"/>
    <property type="match status" value="1"/>
</dbReference>
<feature type="transmembrane region" description="Helical" evidence="10">
    <location>
        <begin position="732"/>
        <end position="750"/>
    </location>
</feature>
<keyword evidence="13" id="KW-1185">Reference proteome</keyword>
<dbReference type="InterPro" id="IPR059000">
    <property type="entry name" value="ATPase_P-type_domA"/>
</dbReference>
<feature type="domain" description="HMA" evidence="11">
    <location>
        <begin position="22"/>
        <end position="86"/>
    </location>
</feature>
<evidence type="ECO:0000256" key="6">
    <source>
        <dbReference type="ARBA" id="ARBA00022840"/>
    </source>
</evidence>
<evidence type="ECO:0000256" key="7">
    <source>
        <dbReference type="ARBA" id="ARBA00022967"/>
    </source>
</evidence>
<name>A0ABV8QXH2_9MICC</name>
<dbReference type="InterPro" id="IPR027256">
    <property type="entry name" value="P-typ_ATPase_IB"/>
</dbReference>
<evidence type="ECO:0000256" key="1">
    <source>
        <dbReference type="ARBA" id="ARBA00004651"/>
    </source>
</evidence>
<dbReference type="InterPro" id="IPR023214">
    <property type="entry name" value="HAD_sf"/>
</dbReference>
<keyword evidence="8 10" id="KW-1133">Transmembrane helix</keyword>
<feature type="transmembrane region" description="Helical" evidence="10">
    <location>
        <begin position="137"/>
        <end position="156"/>
    </location>
</feature>
<evidence type="ECO:0000256" key="2">
    <source>
        <dbReference type="ARBA" id="ARBA00006024"/>
    </source>
</evidence>
<dbReference type="SUPFAM" id="SSF81653">
    <property type="entry name" value="Calcium ATPase, transduction domain A"/>
    <property type="match status" value="1"/>
</dbReference>
<dbReference type="PROSITE" id="PS01047">
    <property type="entry name" value="HMA_1"/>
    <property type="match status" value="1"/>
</dbReference>
<dbReference type="NCBIfam" id="TIGR01525">
    <property type="entry name" value="ATPase-IB_hvy"/>
    <property type="match status" value="1"/>
</dbReference>
<reference evidence="13" key="1">
    <citation type="journal article" date="2019" name="Int. J. Syst. Evol. Microbiol.">
        <title>The Global Catalogue of Microorganisms (GCM) 10K type strain sequencing project: providing services to taxonomists for standard genome sequencing and annotation.</title>
        <authorList>
            <consortium name="The Broad Institute Genomics Platform"/>
            <consortium name="The Broad Institute Genome Sequencing Center for Infectious Disease"/>
            <person name="Wu L."/>
            <person name="Ma J."/>
        </authorList>
    </citation>
    <scope>NUCLEOTIDE SEQUENCE [LARGE SCALE GENOMIC DNA]</scope>
    <source>
        <strain evidence="13">CGMCC 1.10698</strain>
    </source>
</reference>
<dbReference type="InterPro" id="IPR036412">
    <property type="entry name" value="HAD-like_sf"/>
</dbReference>
<dbReference type="Pfam" id="PF00122">
    <property type="entry name" value="E1-E2_ATPase"/>
    <property type="match status" value="1"/>
</dbReference>
<dbReference type="SFLD" id="SFLDS00003">
    <property type="entry name" value="Haloacid_Dehalogenase"/>
    <property type="match status" value="1"/>
</dbReference>
<keyword evidence="10" id="KW-1003">Cell membrane</keyword>
<dbReference type="NCBIfam" id="TIGR01494">
    <property type="entry name" value="ATPase_P-type"/>
    <property type="match status" value="1"/>
</dbReference>
<dbReference type="CDD" id="cd02094">
    <property type="entry name" value="P-type_ATPase_Cu-like"/>
    <property type="match status" value="1"/>
</dbReference>
<keyword evidence="3 10" id="KW-0812">Transmembrane</keyword>
<dbReference type="SUPFAM" id="SSF55008">
    <property type="entry name" value="HMA, heavy metal-associated domain"/>
    <property type="match status" value="1"/>
</dbReference>
<dbReference type="PROSITE" id="PS00154">
    <property type="entry name" value="ATPASE_E1_E2"/>
    <property type="match status" value="1"/>
</dbReference>
<evidence type="ECO:0000313" key="12">
    <source>
        <dbReference type="EMBL" id="MFC4264930.1"/>
    </source>
</evidence>
<dbReference type="PANTHER" id="PTHR43520:SF8">
    <property type="entry name" value="P-TYPE CU(+) TRANSPORTER"/>
    <property type="match status" value="1"/>
</dbReference>
<feature type="transmembrane region" description="Helical" evidence="10">
    <location>
        <begin position="176"/>
        <end position="196"/>
    </location>
</feature>
<evidence type="ECO:0000256" key="10">
    <source>
        <dbReference type="RuleBase" id="RU362081"/>
    </source>
</evidence>
<dbReference type="EMBL" id="JBHSCQ010000005">
    <property type="protein sequence ID" value="MFC4264930.1"/>
    <property type="molecule type" value="Genomic_DNA"/>
</dbReference>
<dbReference type="NCBIfam" id="TIGR01511">
    <property type="entry name" value="ATPase-IB1_Cu"/>
    <property type="match status" value="1"/>
</dbReference>
<evidence type="ECO:0000313" key="13">
    <source>
        <dbReference type="Proteomes" id="UP001595773"/>
    </source>
</evidence>
<dbReference type="Pfam" id="PF00702">
    <property type="entry name" value="Hydrolase"/>
    <property type="match status" value="1"/>
</dbReference>
<evidence type="ECO:0000256" key="3">
    <source>
        <dbReference type="ARBA" id="ARBA00022692"/>
    </source>
</evidence>
<comment type="caution">
    <text evidence="12">The sequence shown here is derived from an EMBL/GenBank/DDBJ whole genome shotgun (WGS) entry which is preliminary data.</text>
</comment>
<dbReference type="InterPro" id="IPR023299">
    <property type="entry name" value="ATPase_P-typ_cyto_dom_N"/>
</dbReference>
<feature type="transmembrane region" description="Helical" evidence="10">
    <location>
        <begin position="402"/>
        <end position="426"/>
    </location>
</feature>
<dbReference type="InterPro" id="IPR044492">
    <property type="entry name" value="P_typ_ATPase_HD_dom"/>
</dbReference>
<organism evidence="12 13">
    <name type="scientific">Arthrobacter cryoconiti</name>
    <dbReference type="NCBI Taxonomy" id="748907"/>
    <lineage>
        <taxon>Bacteria</taxon>
        <taxon>Bacillati</taxon>
        <taxon>Actinomycetota</taxon>
        <taxon>Actinomycetes</taxon>
        <taxon>Micrococcales</taxon>
        <taxon>Micrococcaceae</taxon>
        <taxon>Arthrobacter</taxon>
    </lineage>
</organism>
<dbReference type="InterPro" id="IPR018303">
    <property type="entry name" value="ATPase_P-typ_P_site"/>
</dbReference>
<keyword evidence="9 10" id="KW-0472">Membrane</keyword>
<dbReference type="InterPro" id="IPR036163">
    <property type="entry name" value="HMA_dom_sf"/>
</dbReference>
<evidence type="ECO:0000256" key="5">
    <source>
        <dbReference type="ARBA" id="ARBA00022741"/>
    </source>
</evidence>
<dbReference type="InterPro" id="IPR001757">
    <property type="entry name" value="P_typ_ATPase"/>
</dbReference>
<dbReference type="InterPro" id="IPR017969">
    <property type="entry name" value="Heavy-metal-associated_CS"/>
</dbReference>
<comment type="similarity">
    <text evidence="2 10">Belongs to the cation transport ATPase (P-type) (TC 3.A.3) family. Type IB subfamily.</text>
</comment>
<dbReference type="Pfam" id="PF00403">
    <property type="entry name" value="HMA"/>
    <property type="match status" value="1"/>
</dbReference>
<feature type="transmembrane region" description="Helical" evidence="10">
    <location>
        <begin position="368"/>
        <end position="390"/>
    </location>
</feature>
<dbReference type="PROSITE" id="PS50846">
    <property type="entry name" value="HMA_2"/>
    <property type="match status" value="1"/>
</dbReference>
<proteinExistence type="inferred from homology"/>
<keyword evidence="6 10" id="KW-0067">ATP-binding</keyword>
<evidence type="ECO:0000256" key="9">
    <source>
        <dbReference type="ARBA" id="ARBA00023136"/>
    </source>
</evidence>
<keyword evidence="5 10" id="KW-0547">Nucleotide-binding</keyword>
<feature type="transmembrane region" description="Helical" evidence="10">
    <location>
        <begin position="216"/>
        <end position="234"/>
    </location>
</feature>
<dbReference type="SFLD" id="SFLDF00027">
    <property type="entry name" value="p-type_atpase"/>
    <property type="match status" value="1"/>
</dbReference>
<dbReference type="InterPro" id="IPR008250">
    <property type="entry name" value="ATPase_P-typ_transduc_dom_A_sf"/>
</dbReference>
<dbReference type="PROSITE" id="PS01229">
    <property type="entry name" value="COF_2"/>
    <property type="match status" value="1"/>
</dbReference>
<evidence type="ECO:0000256" key="4">
    <source>
        <dbReference type="ARBA" id="ARBA00022723"/>
    </source>
</evidence>
<dbReference type="PRINTS" id="PR00119">
    <property type="entry name" value="CATATPASE"/>
</dbReference>
<keyword evidence="7" id="KW-1278">Translocase</keyword>
<dbReference type="InterPro" id="IPR023298">
    <property type="entry name" value="ATPase_P-typ_TM_dom_sf"/>
</dbReference>
<dbReference type="Proteomes" id="UP001595773">
    <property type="component" value="Unassembled WGS sequence"/>
</dbReference>
<dbReference type="SFLD" id="SFLDG00002">
    <property type="entry name" value="C1.7:_P-type_atpase_like"/>
    <property type="match status" value="1"/>
</dbReference>
<dbReference type="Gene3D" id="3.40.1110.10">
    <property type="entry name" value="Calcium-transporting ATPase, cytoplasmic domain N"/>
    <property type="match status" value="1"/>
</dbReference>
<accession>A0ABV8QXH2</accession>
<dbReference type="PANTHER" id="PTHR43520">
    <property type="entry name" value="ATP7, ISOFORM B"/>
    <property type="match status" value="1"/>
</dbReference>
<sequence length="768" mass="80325">MTSVNTLGGTNVTDAASDADLTAVDLNISGMSCAACAVRIERKLNKIPGLSATVNYATERALIQGDAADAAEVAISAVKRAGYDAQLRVADDDEWTARATATRISSLRRRLAVAAILTFPLCDLTLLLALVPSWRFPNWQLVCLLLFIPIVTWAAWPFHRATLRGLRQRTLSMDTLVSLGSTASFGWALYALIFGSPSGPGYWLGFGVTPEGADSIYLDVAAGMITFQLAGRYFEARSRRQAGDVLNALGRLAVKEVRRMHAGIESIIPIGRLQAGDTIAVLPGERIGADGRIVVGRSSIDASSMTGESRPSDVGPGDMVVGGTISINGRIEVLAESVGSHTQLAQMAAIAEQAQQRKAKVQAFADRVSAVFIPIVIGIAIAVMMIWLFIGAEPRTAFGTGIAVLIIACPCSLGLATPTALMVGVGRGGQLGILIKGQDALEASGVIDTIVFDKTGTITNGELALSEVKAVGNCTPGELLRLAGAVESGSEHAIAVAITAAARRDGDLAIATEFRSFPGMGAAAMIDGRRVLVGSPKFFTEEGLTYPAEVEAQIRALNADGKTVVLISAGGHLEGFIALTDTVKESAKRTVSDLKALGLRTIMLTGDAAGPASVVAREIGVDEVFSEMMPTQKSAAIQRLQAAGHNVAMVGDGVNDAAALATANLGLAMVQGTDIAMKSADIILVREDLSAVTDAVLLSRQTLRTIRVNLMWAFGYNIAAIPIAALGLLNPLIAAAAMAASSVFVISNSLRLRNFQPSRVPAGEEENQ</sequence>
<dbReference type="CDD" id="cd00371">
    <property type="entry name" value="HMA"/>
    <property type="match status" value="1"/>
</dbReference>